<keyword evidence="2" id="KW-0503">Monooxygenase</keyword>
<dbReference type="Pfam" id="PF03992">
    <property type="entry name" value="ABM"/>
    <property type="match status" value="1"/>
</dbReference>
<keyword evidence="2" id="KW-0560">Oxidoreductase</keyword>
<dbReference type="Proteomes" id="UP001597353">
    <property type="component" value="Unassembled WGS sequence"/>
</dbReference>
<dbReference type="Gene3D" id="3.30.70.100">
    <property type="match status" value="1"/>
</dbReference>
<proteinExistence type="predicted"/>
<dbReference type="InterPro" id="IPR011008">
    <property type="entry name" value="Dimeric_a/b-barrel"/>
</dbReference>
<evidence type="ECO:0000259" key="1">
    <source>
        <dbReference type="Pfam" id="PF03992"/>
    </source>
</evidence>
<organism evidence="2 3">
    <name type="scientific">Halodurantibacterium flavum</name>
    <dbReference type="NCBI Taxonomy" id="1382802"/>
    <lineage>
        <taxon>Bacteria</taxon>
        <taxon>Pseudomonadati</taxon>
        <taxon>Pseudomonadota</taxon>
        <taxon>Alphaproteobacteria</taxon>
        <taxon>Rhodobacterales</taxon>
        <taxon>Paracoccaceae</taxon>
        <taxon>Halodurantibacterium</taxon>
    </lineage>
</organism>
<dbReference type="RefSeq" id="WP_390258903.1">
    <property type="nucleotide sequence ID" value="NZ_JBHUGH010000001.1"/>
</dbReference>
<dbReference type="GO" id="GO:0004497">
    <property type="term" value="F:monooxygenase activity"/>
    <property type="evidence" value="ECO:0007669"/>
    <property type="project" value="UniProtKB-KW"/>
</dbReference>
<feature type="domain" description="ABM" evidence="1">
    <location>
        <begin position="27"/>
        <end position="79"/>
    </location>
</feature>
<name>A0ABW4S1H9_9RHOB</name>
<evidence type="ECO:0000313" key="2">
    <source>
        <dbReference type="EMBL" id="MFD1910898.1"/>
    </source>
</evidence>
<gene>
    <name evidence="2" type="ORF">ACFSGJ_01555</name>
</gene>
<comment type="caution">
    <text evidence="2">The sequence shown here is derived from an EMBL/GenBank/DDBJ whole genome shotgun (WGS) entry which is preliminary data.</text>
</comment>
<evidence type="ECO:0000313" key="3">
    <source>
        <dbReference type="Proteomes" id="UP001597353"/>
    </source>
</evidence>
<accession>A0ABW4S1H9</accession>
<dbReference type="EMBL" id="JBHUGH010000001">
    <property type="protein sequence ID" value="MFD1910898.1"/>
    <property type="molecule type" value="Genomic_DNA"/>
</dbReference>
<reference evidence="3" key="1">
    <citation type="journal article" date="2019" name="Int. J. Syst. Evol. Microbiol.">
        <title>The Global Catalogue of Microorganisms (GCM) 10K type strain sequencing project: providing services to taxonomists for standard genome sequencing and annotation.</title>
        <authorList>
            <consortium name="The Broad Institute Genomics Platform"/>
            <consortium name="The Broad Institute Genome Sequencing Center for Infectious Disease"/>
            <person name="Wu L."/>
            <person name="Ma J."/>
        </authorList>
    </citation>
    <scope>NUCLEOTIDE SEQUENCE [LARGE SCALE GENOMIC DNA]</scope>
    <source>
        <strain evidence="3">CGMCC 4.7242</strain>
    </source>
</reference>
<sequence>MTDKVKTTAGPVRLTGRLICRSACDIEAVRTHLPQHIRLTRAEAGCISFSVVQSEDPLIWHVEERFVDMEALAFHQQRTRASSWWTATAGIPRDYEGVGVD</sequence>
<dbReference type="SUPFAM" id="SSF54909">
    <property type="entry name" value="Dimeric alpha+beta barrel"/>
    <property type="match status" value="1"/>
</dbReference>
<dbReference type="EC" id="1.-.-.-" evidence="2"/>
<protein>
    <submittedName>
        <fullName evidence="2">Quinol monooxygenase</fullName>
        <ecNumber evidence="2">1.-.-.-</ecNumber>
    </submittedName>
</protein>
<keyword evidence="3" id="KW-1185">Reference proteome</keyword>
<dbReference type="InterPro" id="IPR007138">
    <property type="entry name" value="ABM_dom"/>
</dbReference>